<dbReference type="EMBL" id="WOWP01000053">
    <property type="protein sequence ID" value="MUV04578.1"/>
    <property type="molecule type" value="Genomic_DNA"/>
</dbReference>
<dbReference type="AlphaFoldDB" id="A0A6N8HFV2"/>
<gene>
    <name evidence="1" type="ORF">GN157_12750</name>
</gene>
<keyword evidence="2" id="KW-1185">Reference proteome</keyword>
<sequence length="94" mass="11028">MNQLHPLMVFFERIRDDGRISSTHIGIFAALLYYRQQKDFVNPIAAYSRQIMPLAKISALKTYCRCLKDLDAYGYLQYTPSKKKTRPSTIFFIE</sequence>
<organism evidence="1 2">
    <name type="scientific">Flavobacterium rakeshii</name>
    <dbReference type="NCBI Taxonomy" id="1038845"/>
    <lineage>
        <taxon>Bacteria</taxon>
        <taxon>Pseudomonadati</taxon>
        <taxon>Bacteroidota</taxon>
        <taxon>Flavobacteriia</taxon>
        <taxon>Flavobacteriales</taxon>
        <taxon>Flavobacteriaceae</taxon>
        <taxon>Flavobacterium</taxon>
    </lineage>
</organism>
<dbReference type="OrthoDB" id="1442826at2"/>
<proteinExistence type="predicted"/>
<reference evidence="1 2" key="1">
    <citation type="submission" date="2019-12" db="EMBL/GenBank/DDBJ databases">
        <authorList>
            <person name="Sun J.-Q."/>
        </authorList>
    </citation>
    <scope>NUCLEOTIDE SEQUENCE [LARGE SCALE GENOMIC DNA]</scope>
    <source>
        <strain evidence="1 2">JCM 17928</strain>
    </source>
</reference>
<dbReference type="Proteomes" id="UP000433945">
    <property type="component" value="Unassembled WGS sequence"/>
</dbReference>
<evidence type="ECO:0000313" key="1">
    <source>
        <dbReference type="EMBL" id="MUV04578.1"/>
    </source>
</evidence>
<accession>A0A6N8HFV2</accession>
<dbReference type="RefSeq" id="WP_157483834.1">
    <property type="nucleotide sequence ID" value="NZ_WOWP01000053.1"/>
</dbReference>
<comment type="caution">
    <text evidence="1">The sequence shown here is derived from an EMBL/GenBank/DDBJ whole genome shotgun (WGS) entry which is preliminary data.</text>
</comment>
<evidence type="ECO:0008006" key="3">
    <source>
        <dbReference type="Google" id="ProtNLM"/>
    </source>
</evidence>
<evidence type="ECO:0000313" key="2">
    <source>
        <dbReference type="Proteomes" id="UP000433945"/>
    </source>
</evidence>
<name>A0A6N8HFV2_9FLAO</name>
<protein>
    <recommendedName>
        <fullName evidence="3">Helix-turn-helix domain-containing protein</fullName>
    </recommendedName>
</protein>